<dbReference type="SMART" id="SM00421">
    <property type="entry name" value="HTH_LUXR"/>
    <property type="match status" value="2"/>
</dbReference>
<feature type="transmembrane region" description="Helical" evidence="4">
    <location>
        <begin position="167"/>
        <end position="196"/>
    </location>
</feature>
<keyword evidence="1" id="KW-0805">Transcription regulation</keyword>
<dbReference type="PANTHER" id="PTHR44688:SF16">
    <property type="entry name" value="DNA-BINDING TRANSCRIPTIONAL ACTIVATOR DEVR_DOSR"/>
    <property type="match status" value="1"/>
</dbReference>
<name>A0ABT7XG23_9ACTN</name>
<keyword evidence="2" id="KW-0238">DNA-binding</keyword>
<feature type="transmembrane region" description="Helical" evidence="4">
    <location>
        <begin position="578"/>
        <end position="596"/>
    </location>
</feature>
<comment type="caution">
    <text evidence="6">The sequence shown here is derived from an EMBL/GenBank/DDBJ whole genome shotgun (WGS) entry which is preliminary data.</text>
</comment>
<feature type="transmembrane region" description="Helical" evidence="4">
    <location>
        <begin position="495"/>
        <end position="518"/>
    </location>
</feature>
<evidence type="ECO:0000259" key="5">
    <source>
        <dbReference type="PROSITE" id="PS50043"/>
    </source>
</evidence>
<dbReference type="Pfam" id="PF00196">
    <property type="entry name" value="GerE"/>
    <property type="match status" value="1"/>
</dbReference>
<feature type="transmembrane region" description="Helical" evidence="4">
    <location>
        <begin position="120"/>
        <end position="147"/>
    </location>
</feature>
<dbReference type="InterPro" id="IPR016032">
    <property type="entry name" value="Sig_transdc_resp-reg_C-effctor"/>
</dbReference>
<feature type="transmembrane region" description="Helical" evidence="4">
    <location>
        <begin position="230"/>
        <end position="249"/>
    </location>
</feature>
<evidence type="ECO:0000256" key="2">
    <source>
        <dbReference type="ARBA" id="ARBA00023125"/>
    </source>
</evidence>
<keyword evidence="3" id="KW-0804">Transcription</keyword>
<evidence type="ECO:0000313" key="7">
    <source>
        <dbReference type="Proteomes" id="UP001168435"/>
    </source>
</evidence>
<dbReference type="Gene3D" id="1.10.10.10">
    <property type="entry name" value="Winged helix-like DNA-binding domain superfamily/Winged helix DNA-binding domain"/>
    <property type="match status" value="2"/>
</dbReference>
<feature type="transmembrane region" description="Helical" evidence="4">
    <location>
        <begin position="92"/>
        <end position="114"/>
    </location>
</feature>
<feature type="transmembrane region" description="Helical" evidence="4">
    <location>
        <begin position="412"/>
        <end position="435"/>
    </location>
</feature>
<feature type="transmembrane region" description="Helical" evidence="4">
    <location>
        <begin position="471"/>
        <end position="488"/>
    </location>
</feature>
<proteinExistence type="predicted"/>
<feature type="domain" description="HTH luxR-type" evidence="5">
    <location>
        <begin position="305"/>
        <end position="370"/>
    </location>
</feature>
<feature type="transmembrane region" description="Helical" evidence="4">
    <location>
        <begin position="255"/>
        <end position="280"/>
    </location>
</feature>
<sequence length="762" mass="81380">MGMPPFFMRTSANMLYDVADIQSFSTYYWFMALVGVFAWLLPEHEMGHLGTGSFQPIGDRVGRRWVGTNPSPNDPSMTRSVRERIARCTDRIGLGVAALLYALSFVGSVVWPHLPLEVKLFLLALPLWTLCFTVLPLCSVMVLVLSFRRYIRREPEDDRGGYAQIPLIGACAIVGIFRMVLAAPFALVSAYAVGIATASADVAAMGSLLVPALALCALGAAAARWGGARGFATLFAGLMYGEALGHVLLRLFPNAVFVALDHIPLCALACAAVFAAGLAASRLLKQRCRPETRVDHNDHAEQEYEIQNAWRLSDREREAVVYALEGVSSRAASESMGISASTVRNLQSRAWAKMGVSSVAEARELARREAAPVAAADADDALYARWRFAMEALALCVFAGMFPWHAREAVWFTPLNVCATLSVVAIGPFLASRLSGPWGGTIRSMRIRTVVLAACIVAECAAQALCIDALPIVMLASALAMADALVVLDAVREDSAFPAVTACCLVVIAAVLGLSLFVFWKGSVWPFIAPVEQFLLLIGFLAVCTVGMLAYLGRTALSVALALCLIGSIAAAQLIENYALILVVLAGAVAGMVVELHRSGYVGRFSHALLGGLSVGGMIGVGPISWLYDEMNIMLVTDRVIAERQAQLAFSFVLGIAVALAAIALAVLWAEVVASAHRDAVGNEFSRLPADRAVNALRARGLSDLQVDVLIGSLEGKTLKQIAASVNYSASTVYAVRRDAYRALDVRGISGVLSIIQQVTGL</sequence>
<reference evidence="6" key="2">
    <citation type="submission" date="2024-05" db="EMBL/GenBank/DDBJ databases">
        <title>Identification and characterization of horizontal gene transfer across gut microbiota members of farm animals based on homology search.</title>
        <authorList>
            <person name="Schwarzerova J."/>
            <person name="Nykrynova M."/>
            <person name="Jureckova K."/>
            <person name="Cejkova D."/>
            <person name="Rychlik I."/>
        </authorList>
    </citation>
    <scope>NUCLEOTIDE SEQUENCE</scope>
    <source>
        <strain evidence="6">176_SSukc20</strain>
    </source>
</reference>
<feature type="transmembrane region" description="Helical" evidence="4">
    <location>
        <begin position="648"/>
        <end position="670"/>
    </location>
</feature>
<dbReference type="EMBL" id="JAUEIQ010000007">
    <property type="protein sequence ID" value="MDN0064273.1"/>
    <property type="molecule type" value="Genomic_DNA"/>
</dbReference>
<dbReference type="InterPro" id="IPR036388">
    <property type="entry name" value="WH-like_DNA-bd_sf"/>
</dbReference>
<dbReference type="SUPFAM" id="SSF46894">
    <property type="entry name" value="C-terminal effector domain of the bipartite response regulators"/>
    <property type="match status" value="2"/>
</dbReference>
<dbReference type="PROSITE" id="PS50043">
    <property type="entry name" value="HTH_LUXR_2"/>
    <property type="match status" value="1"/>
</dbReference>
<gene>
    <name evidence="6" type="ORF">QVN30_08150</name>
</gene>
<keyword evidence="7" id="KW-1185">Reference proteome</keyword>
<evidence type="ECO:0000256" key="4">
    <source>
        <dbReference type="SAM" id="Phobius"/>
    </source>
</evidence>
<keyword evidence="4" id="KW-0812">Transmembrane</keyword>
<evidence type="ECO:0000256" key="3">
    <source>
        <dbReference type="ARBA" id="ARBA00023163"/>
    </source>
</evidence>
<dbReference type="PANTHER" id="PTHR44688">
    <property type="entry name" value="DNA-BINDING TRANSCRIPTIONAL ACTIVATOR DEVR_DOSR"/>
    <property type="match status" value="1"/>
</dbReference>
<protein>
    <submittedName>
        <fullName evidence="6">LuxR C-terminal-related transcriptional regulator</fullName>
    </submittedName>
</protein>
<reference evidence="6" key="1">
    <citation type="submission" date="2023-06" db="EMBL/GenBank/DDBJ databases">
        <authorList>
            <person name="Zeman M."/>
            <person name="Kubasova T."/>
            <person name="Jahodarova E."/>
            <person name="Nykrynova M."/>
            <person name="Rychlik I."/>
        </authorList>
    </citation>
    <scope>NUCLEOTIDE SEQUENCE</scope>
    <source>
        <strain evidence="6">176_SSukc20</strain>
    </source>
</reference>
<keyword evidence="4" id="KW-0472">Membrane</keyword>
<accession>A0ABT7XG23</accession>
<keyword evidence="4" id="KW-1133">Transmembrane helix</keyword>
<feature type="transmembrane region" description="Helical" evidence="4">
    <location>
        <begin position="24"/>
        <end position="41"/>
    </location>
</feature>
<dbReference type="CDD" id="cd06170">
    <property type="entry name" value="LuxR_C_like"/>
    <property type="match status" value="1"/>
</dbReference>
<organism evidence="6 7">
    <name type="scientific">Collinsella ihumii</name>
    <dbReference type="NCBI Taxonomy" id="1720204"/>
    <lineage>
        <taxon>Bacteria</taxon>
        <taxon>Bacillati</taxon>
        <taxon>Actinomycetota</taxon>
        <taxon>Coriobacteriia</taxon>
        <taxon>Coriobacteriales</taxon>
        <taxon>Coriobacteriaceae</taxon>
        <taxon>Collinsella</taxon>
    </lineage>
</organism>
<dbReference type="Proteomes" id="UP001168435">
    <property type="component" value="Unassembled WGS sequence"/>
</dbReference>
<evidence type="ECO:0000313" key="6">
    <source>
        <dbReference type="EMBL" id="MDN0064273.1"/>
    </source>
</evidence>
<feature type="transmembrane region" description="Helical" evidence="4">
    <location>
        <begin position="608"/>
        <end position="628"/>
    </location>
</feature>
<evidence type="ECO:0000256" key="1">
    <source>
        <dbReference type="ARBA" id="ARBA00023015"/>
    </source>
</evidence>
<feature type="transmembrane region" description="Helical" evidence="4">
    <location>
        <begin position="202"/>
        <end position="223"/>
    </location>
</feature>
<dbReference type="InterPro" id="IPR000792">
    <property type="entry name" value="Tscrpt_reg_LuxR_C"/>
</dbReference>